<dbReference type="PROSITE" id="PS51257">
    <property type="entry name" value="PROKAR_LIPOPROTEIN"/>
    <property type="match status" value="1"/>
</dbReference>
<dbReference type="EMBL" id="CAKJTJ010000013">
    <property type="protein sequence ID" value="CAG9621745.1"/>
    <property type="molecule type" value="Genomic_DNA"/>
</dbReference>
<accession>A0ABM8YPM0</accession>
<evidence type="ECO:0000313" key="2">
    <source>
        <dbReference type="Proteomes" id="UP000789833"/>
    </source>
</evidence>
<keyword evidence="2" id="KW-1185">Reference proteome</keyword>
<gene>
    <name evidence="1" type="ORF">BACCIP111883_02518</name>
</gene>
<reference evidence="1 2" key="1">
    <citation type="submission" date="2021-10" db="EMBL/GenBank/DDBJ databases">
        <authorList>
            <person name="Criscuolo A."/>
        </authorList>
    </citation>
    <scope>NUCLEOTIDE SEQUENCE [LARGE SCALE GENOMIC DNA]</scope>
    <source>
        <strain evidence="2">CIP 111883</strain>
    </source>
</reference>
<dbReference type="InterPro" id="IPR045956">
    <property type="entry name" value="DUF6376"/>
</dbReference>
<dbReference type="Pfam" id="PF19903">
    <property type="entry name" value="DUF6376"/>
    <property type="match status" value="1"/>
</dbReference>
<comment type="caution">
    <text evidence="1">The sequence shown here is derived from an EMBL/GenBank/DDBJ whole genome shotgun (WGS) entry which is preliminary data.</text>
</comment>
<evidence type="ECO:0008006" key="3">
    <source>
        <dbReference type="Google" id="ProtNLM"/>
    </source>
</evidence>
<proteinExistence type="predicted"/>
<protein>
    <recommendedName>
        <fullName evidence="3">Lipoprotein</fullName>
    </recommendedName>
</protein>
<name>A0ABM8YPM0_9BACI</name>
<evidence type="ECO:0000313" key="1">
    <source>
        <dbReference type="EMBL" id="CAG9621745.1"/>
    </source>
</evidence>
<dbReference type="Proteomes" id="UP000789833">
    <property type="component" value="Unassembled WGS sequence"/>
</dbReference>
<dbReference type="RefSeq" id="WP_230501629.1">
    <property type="nucleotide sequence ID" value="NZ_CAKJTJ010000013.1"/>
</dbReference>
<organism evidence="1 2">
    <name type="scientific">Sutcliffiella rhizosphaerae</name>
    <dbReference type="NCBI Taxonomy" id="2880967"/>
    <lineage>
        <taxon>Bacteria</taxon>
        <taxon>Bacillati</taxon>
        <taxon>Bacillota</taxon>
        <taxon>Bacilli</taxon>
        <taxon>Bacillales</taxon>
        <taxon>Bacillaceae</taxon>
        <taxon>Sutcliffiella</taxon>
    </lineage>
</organism>
<sequence length="145" mass="16349">MRKLFIPIILLFSFFLSGCSLLGEVNSTLQYVNKATEHINKWQDFGQVAPQMVKDAAINAEAKNELEAELKSLSDAIDEFNETEPPAIAKGVHQQLVEKNEEIKHVIENSMINGELTLEKLQDSELFTLINEVTTMMNLLEELGQ</sequence>